<proteinExistence type="predicted"/>
<feature type="domain" description="4Fe-4S ferredoxin-type" evidence="9">
    <location>
        <begin position="210"/>
        <end position="235"/>
    </location>
</feature>
<feature type="domain" description="4Fe-4S ferredoxin-type" evidence="9">
    <location>
        <begin position="179"/>
        <end position="208"/>
    </location>
</feature>
<keyword evidence="11" id="KW-1185">Reference proteome</keyword>
<keyword evidence="2" id="KW-0004">4Fe-4S</keyword>
<dbReference type="PANTHER" id="PTHR43687:SF6">
    <property type="entry name" value="L-ASPARTATE SEMIALDEHYDE SULFURTRANSFERASE IRON-SULFUR SUBUNIT"/>
    <property type="match status" value="1"/>
</dbReference>
<dbReference type="EMBL" id="JANFXK010000007">
    <property type="protein sequence ID" value="MCQ4636704.1"/>
    <property type="molecule type" value="Genomic_DNA"/>
</dbReference>
<comment type="caution">
    <text evidence="10">The sequence shown here is derived from an EMBL/GenBank/DDBJ whole genome shotgun (WGS) entry which is preliminary data.</text>
</comment>
<reference evidence="10 11" key="1">
    <citation type="submission" date="2022-06" db="EMBL/GenBank/DDBJ databases">
        <title>Isolation of gut microbiota from human fecal samples.</title>
        <authorList>
            <person name="Pamer E.G."/>
            <person name="Barat B."/>
            <person name="Waligurski E."/>
            <person name="Medina S."/>
            <person name="Paddock L."/>
            <person name="Mostad J."/>
        </authorList>
    </citation>
    <scope>NUCLEOTIDE SEQUENCE [LARGE SCALE GENOMIC DNA]</scope>
    <source>
        <strain evidence="10 11">SL.3.17</strain>
    </source>
</reference>
<dbReference type="RefSeq" id="WP_256131899.1">
    <property type="nucleotide sequence ID" value="NZ_JANFXK010000007.1"/>
</dbReference>
<evidence type="ECO:0000259" key="9">
    <source>
        <dbReference type="PROSITE" id="PS51379"/>
    </source>
</evidence>
<dbReference type="Proteomes" id="UP001524502">
    <property type="component" value="Unassembled WGS sequence"/>
</dbReference>
<keyword evidence="6" id="KW-0408">Iron</keyword>
<evidence type="ECO:0000256" key="3">
    <source>
        <dbReference type="ARBA" id="ARBA00022723"/>
    </source>
</evidence>
<dbReference type="PROSITE" id="PS00198">
    <property type="entry name" value="4FE4S_FER_1"/>
    <property type="match status" value="1"/>
</dbReference>
<keyword evidence="5" id="KW-0249">Electron transport</keyword>
<feature type="domain" description="Flavodoxin-like" evidence="8">
    <location>
        <begin position="4"/>
        <end position="152"/>
    </location>
</feature>
<name>A0ABT1RNE5_9FIRM</name>
<dbReference type="Gene3D" id="3.40.50.360">
    <property type="match status" value="1"/>
</dbReference>
<evidence type="ECO:0000256" key="1">
    <source>
        <dbReference type="ARBA" id="ARBA00022448"/>
    </source>
</evidence>
<dbReference type="InterPro" id="IPR008254">
    <property type="entry name" value="Flavodoxin/NO_synth"/>
</dbReference>
<keyword evidence="1" id="KW-0813">Transport</keyword>
<gene>
    <name evidence="10" type="ORF">NE619_08175</name>
</gene>
<evidence type="ECO:0000256" key="7">
    <source>
        <dbReference type="ARBA" id="ARBA00023014"/>
    </source>
</evidence>
<dbReference type="InterPro" id="IPR017900">
    <property type="entry name" value="4Fe4S_Fe_S_CS"/>
</dbReference>
<dbReference type="InterPro" id="IPR050572">
    <property type="entry name" value="Fe-S_Ferredoxin"/>
</dbReference>
<dbReference type="SUPFAM" id="SSF52218">
    <property type="entry name" value="Flavoproteins"/>
    <property type="match status" value="1"/>
</dbReference>
<dbReference type="PROSITE" id="PS50902">
    <property type="entry name" value="FLAVODOXIN_LIKE"/>
    <property type="match status" value="1"/>
</dbReference>
<dbReference type="PANTHER" id="PTHR43687">
    <property type="entry name" value="ADENYLYLSULFATE REDUCTASE, BETA SUBUNIT"/>
    <property type="match status" value="1"/>
</dbReference>
<evidence type="ECO:0000259" key="8">
    <source>
        <dbReference type="PROSITE" id="PS50902"/>
    </source>
</evidence>
<dbReference type="NCBIfam" id="NF038196">
    <property type="entry name" value="ferrodoxin_EFR1"/>
    <property type="match status" value="1"/>
</dbReference>
<keyword evidence="7" id="KW-0411">Iron-sulfur</keyword>
<evidence type="ECO:0000256" key="2">
    <source>
        <dbReference type="ARBA" id="ARBA00022485"/>
    </source>
</evidence>
<keyword evidence="3" id="KW-0479">Metal-binding</keyword>
<sequence>MKRVIVMYFSPTGTSGKIAGAIAGGISQAMDCQLETIDLTEPEVRDREYSFSDQDILVLGYPVYAGRVPEVLQAPLRRVKGNGTSAVLAAVYGNRDYEDALIEGQDILTEGGFSVIGAGAFIGEHSYSKKVAAGRPDGEDLACAKRFGEQISDKLKNSQLAAIEVKGNRPYKDPMPDMPFLPKTTDACTDCGICADKCPMQVIHRDDPRIVDQGCILCSACVKSCPVDAKYIAAEPIVKIRGMLETKFMDRKEPELFL</sequence>
<evidence type="ECO:0000313" key="10">
    <source>
        <dbReference type="EMBL" id="MCQ4636704.1"/>
    </source>
</evidence>
<evidence type="ECO:0000256" key="6">
    <source>
        <dbReference type="ARBA" id="ARBA00023004"/>
    </source>
</evidence>
<dbReference type="Gene3D" id="3.30.70.20">
    <property type="match status" value="1"/>
</dbReference>
<dbReference type="SUPFAM" id="SSF54862">
    <property type="entry name" value="4Fe-4S ferredoxins"/>
    <property type="match status" value="1"/>
</dbReference>
<dbReference type="PROSITE" id="PS51379">
    <property type="entry name" value="4FE4S_FER_2"/>
    <property type="match status" value="2"/>
</dbReference>
<organism evidence="10 11">
    <name type="scientific">Anaerovorax odorimutans</name>
    <dbReference type="NCBI Taxonomy" id="109327"/>
    <lineage>
        <taxon>Bacteria</taxon>
        <taxon>Bacillati</taxon>
        <taxon>Bacillota</taxon>
        <taxon>Clostridia</taxon>
        <taxon>Peptostreptococcales</taxon>
        <taxon>Anaerovoracaceae</taxon>
        <taxon>Anaerovorax</taxon>
    </lineage>
</organism>
<keyword evidence="4" id="KW-0677">Repeat</keyword>
<dbReference type="InterPro" id="IPR017896">
    <property type="entry name" value="4Fe4S_Fe-S-bd"/>
</dbReference>
<dbReference type="Pfam" id="PF13187">
    <property type="entry name" value="Fer4_9"/>
    <property type="match status" value="1"/>
</dbReference>
<protein>
    <submittedName>
        <fullName evidence="10">EFR1 family ferrodoxin</fullName>
    </submittedName>
</protein>
<evidence type="ECO:0000256" key="5">
    <source>
        <dbReference type="ARBA" id="ARBA00022982"/>
    </source>
</evidence>
<dbReference type="InterPro" id="IPR029039">
    <property type="entry name" value="Flavoprotein-like_sf"/>
</dbReference>
<accession>A0ABT1RNE5</accession>
<dbReference type="InterPro" id="IPR047964">
    <property type="entry name" value="EFR1-like"/>
</dbReference>
<evidence type="ECO:0000313" key="11">
    <source>
        <dbReference type="Proteomes" id="UP001524502"/>
    </source>
</evidence>
<evidence type="ECO:0000256" key="4">
    <source>
        <dbReference type="ARBA" id="ARBA00022737"/>
    </source>
</evidence>